<dbReference type="KEGG" id="mflg:ABS361_00425"/>
<evidence type="ECO:0000256" key="1">
    <source>
        <dbReference type="SAM" id="MobiDB-lite"/>
    </source>
</evidence>
<dbReference type="RefSeq" id="WP_407049905.1">
    <property type="nucleotide sequence ID" value="NZ_CP158568.1"/>
</dbReference>
<evidence type="ECO:0000313" key="2">
    <source>
        <dbReference type="EMBL" id="XBY44813.1"/>
    </source>
</evidence>
<reference evidence="2" key="1">
    <citation type="submission" date="2024-06" db="EMBL/GenBank/DDBJ databases">
        <title>Methylostella associata gen. nov., sp. nov., a novel Ancalomicrobiaceae-affiliated facultatively methylotrophic bacteria that feed on methanotrophs of the genus Methylococcus.</title>
        <authorList>
            <person name="Saltykova V."/>
            <person name="Danilova O.V."/>
            <person name="Oshkin I.Y."/>
            <person name="Belova S.E."/>
            <person name="Pimenov N.V."/>
            <person name="Dedysh S.N."/>
        </authorList>
    </citation>
    <scope>NUCLEOTIDE SEQUENCE</scope>
    <source>
        <strain evidence="2">S20</strain>
    </source>
</reference>
<name>A0AAU7XBK6_9HYPH</name>
<organism evidence="2">
    <name type="scientific">Methyloraptor flagellatus</name>
    <dbReference type="NCBI Taxonomy" id="3162530"/>
    <lineage>
        <taxon>Bacteria</taxon>
        <taxon>Pseudomonadati</taxon>
        <taxon>Pseudomonadota</taxon>
        <taxon>Alphaproteobacteria</taxon>
        <taxon>Hyphomicrobiales</taxon>
        <taxon>Ancalomicrobiaceae</taxon>
        <taxon>Methyloraptor</taxon>
    </lineage>
</organism>
<dbReference type="AlphaFoldDB" id="A0AAU7XBK6"/>
<feature type="region of interest" description="Disordered" evidence="1">
    <location>
        <begin position="1"/>
        <end position="49"/>
    </location>
</feature>
<protein>
    <submittedName>
        <fullName evidence="2">Uncharacterized protein</fullName>
    </submittedName>
</protein>
<proteinExistence type="predicted"/>
<dbReference type="EMBL" id="CP158568">
    <property type="protein sequence ID" value="XBY44813.1"/>
    <property type="molecule type" value="Genomic_DNA"/>
</dbReference>
<accession>A0AAU7XBK6</accession>
<gene>
    <name evidence="2" type="ORF">ABS361_00425</name>
</gene>
<sequence>MARPVPLAEEPNLPKPVDPNSAALLSPEPADKAPALGVFVPVPSQPTTP</sequence>